<evidence type="ECO:0000313" key="4">
    <source>
        <dbReference type="Proteomes" id="UP000285258"/>
    </source>
</evidence>
<sequence>MKDERRIRMDDGEGSEADGATAIVLRFGDVEVPARLNGTETARAFAARLPVTVDVSGTGVDFCGRLPFSLPYDEAQVHDGWTNGDLNYNPRGGWLAVLFGGEEGSAAYDDQVTMGAVDGPLSVFKQLEGAFALRIEAVA</sequence>
<comment type="caution">
    <text evidence="3">The sequence shown here is derived from an EMBL/GenBank/DDBJ whole genome shotgun (WGS) entry which is preliminary data.</text>
</comment>
<dbReference type="Gene3D" id="2.40.100.20">
    <property type="match status" value="1"/>
</dbReference>
<reference evidence="4" key="1">
    <citation type="submission" date="2018-05" db="EMBL/GenBank/DDBJ databases">
        <title>Genome Sequencing of selected type strains of the family Eggerthellaceae.</title>
        <authorList>
            <person name="Danylec N."/>
            <person name="Stoll D.A."/>
            <person name="Doetsch A."/>
            <person name="Huch M."/>
        </authorList>
    </citation>
    <scope>NUCLEOTIDE SEQUENCE [LARGE SCALE GENOMIC DNA]</scope>
    <source>
        <strain evidence="4">DSM 27213</strain>
    </source>
</reference>
<protein>
    <recommendedName>
        <fullName evidence="1">Cyclophilin-like domain-containing protein</fullName>
    </recommendedName>
</protein>
<dbReference type="Pfam" id="PF18050">
    <property type="entry name" value="Cyclophil_like2"/>
    <property type="match status" value="1"/>
</dbReference>
<dbReference type="EMBL" id="WKZA01000053">
    <property type="protein sequence ID" value="MSA95508.1"/>
    <property type="molecule type" value="Genomic_DNA"/>
</dbReference>
<dbReference type="Proteomes" id="UP000285258">
    <property type="component" value="Unassembled WGS sequence"/>
</dbReference>
<organism evidence="3 4">
    <name type="scientific">Gordonibacter urolithinfaciens</name>
    <dbReference type="NCBI Taxonomy" id="1335613"/>
    <lineage>
        <taxon>Bacteria</taxon>
        <taxon>Bacillati</taxon>
        <taxon>Actinomycetota</taxon>
        <taxon>Coriobacteriia</taxon>
        <taxon>Eggerthellales</taxon>
        <taxon>Eggerthellaceae</taxon>
        <taxon>Gordonibacter</taxon>
    </lineage>
</organism>
<evidence type="ECO:0000313" key="5">
    <source>
        <dbReference type="Proteomes" id="UP000462865"/>
    </source>
</evidence>
<dbReference type="InterPro" id="IPR029000">
    <property type="entry name" value="Cyclophilin-like_dom_sf"/>
</dbReference>
<evidence type="ECO:0000313" key="2">
    <source>
        <dbReference type="EMBL" id="MSA95508.1"/>
    </source>
</evidence>
<feature type="domain" description="Cyclophilin-like" evidence="1">
    <location>
        <begin position="25"/>
        <end position="136"/>
    </location>
</feature>
<dbReference type="EMBL" id="QIBW01000011">
    <property type="protein sequence ID" value="ROT89243.1"/>
    <property type="molecule type" value="Genomic_DNA"/>
</dbReference>
<dbReference type="RefSeq" id="WP_096226627.1">
    <property type="nucleotide sequence ID" value="NZ_CP168029.1"/>
</dbReference>
<evidence type="ECO:0000259" key="1">
    <source>
        <dbReference type="Pfam" id="PF18050"/>
    </source>
</evidence>
<dbReference type="InterPro" id="IPR041183">
    <property type="entry name" value="Cyclophilin-like"/>
</dbReference>
<proteinExistence type="predicted"/>
<reference evidence="2 5" key="4">
    <citation type="journal article" date="2019" name="Nat. Med.">
        <title>A library of human gut bacterial isolates paired with longitudinal multiomics data enables mechanistic microbiome research.</title>
        <authorList>
            <person name="Poyet M."/>
            <person name="Groussin M."/>
            <person name="Gibbons S.M."/>
            <person name="Avila-Pacheco J."/>
            <person name="Jiang X."/>
            <person name="Kearney S.M."/>
            <person name="Perrotta A.R."/>
            <person name="Berdy B."/>
            <person name="Zhao S."/>
            <person name="Lieberman T.D."/>
            <person name="Swanson P.K."/>
            <person name="Smith M."/>
            <person name="Roesemann S."/>
            <person name="Alexander J.E."/>
            <person name="Rich S.A."/>
            <person name="Livny J."/>
            <person name="Vlamakis H."/>
            <person name="Clish C."/>
            <person name="Bullock K."/>
            <person name="Deik A."/>
            <person name="Scott J."/>
            <person name="Pierce K.A."/>
            <person name="Xavier R.J."/>
            <person name="Alm E.J."/>
        </authorList>
    </citation>
    <scope>NUCLEOTIDE SEQUENCE [LARGE SCALE GENOMIC DNA]</scope>
    <source>
        <strain evidence="2 5">BIOML-A1</strain>
    </source>
</reference>
<reference evidence="3" key="2">
    <citation type="journal article" date="2019" name="Int. J. Syst. Evol. Microbiol.">
        <title>Gordonibacter faecihominis is a later heterotypic synonym of Gordonibacter urolithinfaciens.</title>
        <authorList>
            <person name="Danylec N."/>
            <person name="Stoll D.A."/>
            <person name="Huch M."/>
        </authorList>
    </citation>
    <scope>NUCLEOTIDE SEQUENCE</scope>
    <source>
        <strain evidence="3">DSM 27213</strain>
    </source>
</reference>
<dbReference type="SUPFAM" id="SSF50891">
    <property type="entry name" value="Cyclophilin-like"/>
    <property type="match status" value="1"/>
</dbReference>
<name>A0A423UJ57_9ACTN</name>
<reference evidence="3" key="3">
    <citation type="journal article" date="2019" name="Microbiol. Resour. Announc.">
        <title>Draft Genome Sequences of Type Strains of Gordonibacter faecihominis, Paraeggerthella hongkongensis, Parvibacter caecicola,Slackia equolifaciens, Slackia faecicanis, and Slackia isoflavoniconvertens.</title>
        <authorList>
            <person name="Danylec N."/>
            <person name="Stoll D.A."/>
            <person name="Dotsch A."/>
            <person name="Huch M."/>
        </authorList>
    </citation>
    <scope>NUCLEOTIDE SEQUENCE</scope>
    <source>
        <strain evidence="3">DSM 27213</strain>
    </source>
</reference>
<dbReference type="Proteomes" id="UP000462865">
    <property type="component" value="Unassembled WGS sequence"/>
</dbReference>
<accession>A0A423UJ57</accession>
<dbReference type="AlphaFoldDB" id="A0A423UJ57"/>
<gene>
    <name evidence="3" type="ORF">DMP12_09890</name>
    <name evidence="2" type="ORF">GKG38_10675</name>
</gene>
<evidence type="ECO:0000313" key="3">
    <source>
        <dbReference type="EMBL" id="ROT89243.1"/>
    </source>
</evidence>